<dbReference type="PROSITE" id="PS51078">
    <property type="entry name" value="ICLR_ED"/>
    <property type="match status" value="1"/>
</dbReference>
<feature type="region of interest" description="Disordered" evidence="4">
    <location>
        <begin position="250"/>
        <end position="274"/>
    </location>
</feature>
<keyword evidence="2 7" id="KW-0238">DNA-binding</keyword>
<feature type="domain" description="HTH iclR-type" evidence="5">
    <location>
        <begin position="10"/>
        <end position="71"/>
    </location>
</feature>
<accession>A0A7W7FGT3</accession>
<dbReference type="EMBL" id="JACHMD010000001">
    <property type="protein sequence ID" value="MBB4665691.1"/>
    <property type="molecule type" value="Genomic_DNA"/>
</dbReference>
<keyword evidence="3" id="KW-0804">Transcription</keyword>
<dbReference type="PROSITE" id="PS51077">
    <property type="entry name" value="HTH_ICLR"/>
    <property type="match status" value="1"/>
</dbReference>
<dbReference type="GO" id="GO:0003677">
    <property type="term" value="F:DNA binding"/>
    <property type="evidence" value="ECO:0007669"/>
    <property type="project" value="UniProtKB-KW"/>
</dbReference>
<feature type="compositionally biased region" description="Basic and acidic residues" evidence="4">
    <location>
        <begin position="263"/>
        <end position="274"/>
    </location>
</feature>
<keyword evidence="1" id="KW-0805">Transcription regulation</keyword>
<dbReference type="PANTHER" id="PTHR30136:SF24">
    <property type="entry name" value="HTH-TYPE TRANSCRIPTIONAL REPRESSOR ALLR"/>
    <property type="match status" value="1"/>
</dbReference>
<dbReference type="SMART" id="SM00346">
    <property type="entry name" value="HTH_ICLR"/>
    <property type="match status" value="1"/>
</dbReference>
<evidence type="ECO:0000259" key="6">
    <source>
        <dbReference type="PROSITE" id="PS51078"/>
    </source>
</evidence>
<sequence length="274" mass="29775">MAGGTAQPGQSVTGRVLAILAVFERSLAPRSLTEISAETGLALSTAHRLVGELEAWGALQRDDNGRYQIGLRLWELGQHAGRQVREIARPLLQDLFTLTQETVHIAVRENAEALYIDRVYGTRRVPQASRVGGRLPLHATAVGKVLLAFEEPWVREAFLAQPLERRTANTHVDPDVLRAELAQVRTRSFATTLDETRIGATSIAVPIFQNGVVGAALGLVTTTDGAMTIERHLPAMRGISRRIEASVGALPLNTLRQPASTGRKSDDGSSSRRR</sequence>
<dbReference type="Gene3D" id="1.10.10.10">
    <property type="entry name" value="Winged helix-like DNA-binding domain superfamily/Winged helix DNA-binding domain"/>
    <property type="match status" value="1"/>
</dbReference>
<evidence type="ECO:0000259" key="5">
    <source>
        <dbReference type="PROSITE" id="PS51077"/>
    </source>
</evidence>
<dbReference type="Proteomes" id="UP000573729">
    <property type="component" value="Unassembled WGS sequence"/>
</dbReference>
<evidence type="ECO:0000256" key="3">
    <source>
        <dbReference type="ARBA" id="ARBA00023163"/>
    </source>
</evidence>
<dbReference type="InterPro" id="IPR036390">
    <property type="entry name" value="WH_DNA-bd_sf"/>
</dbReference>
<dbReference type="InterPro" id="IPR050707">
    <property type="entry name" value="HTH_MetabolicPath_Reg"/>
</dbReference>
<evidence type="ECO:0000313" key="8">
    <source>
        <dbReference type="Proteomes" id="UP000573729"/>
    </source>
</evidence>
<dbReference type="PANTHER" id="PTHR30136">
    <property type="entry name" value="HELIX-TURN-HELIX TRANSCRIPTIONAL REGULATOR, ICLR FAMILY"/>
    <property type="match status" value="1"/>
</dbReference>
<dbReference type="SUPFAM" id="SSF55781">
    <property type="entry name" value="GAF domain-like"/>
    <property type="match status" value="1"/>
</dbReference>
<organism evidence="7 8">
    <name type="scientific">Microbacterium marinum</name>
    <dbReference type="NCBI Taxonomy" id="421115"/>
    <lineage>
        <taxon>Bacteria</taxon>
        <taxon>Bacillati</taxon>
        <taxon>Actinomycetota</taxon>
        <taxon>Actinomycetes</taxon>
        <taxon>Micrococcales</taxon>
        <taxon>Microbacteriaceae</taxon>
        <taxon>Microbacterium</taxon>
    </lineage>
</organism>
<dbReference type="AlphaFoldDB" id="A0A7W7FGT3"/>
<dbReference type="InterPro" id="IPR036388">
    <property type="entry name" value="WH-like_DNA-bd_sf"/>
</dbReference>
<proteinExistence type="predicted"/>
<evidence type="ECO:0000256" key="2">
    <source>
        <dbReference type="ARBA" id="ARBA00023125"/>
    </source>
</evidence>
<dbReference type="InterPro" id="IPR029016">
    <property type="entry name" value="GAF-like_dom_sf"/>
</dbReference>
<dbReference type="Gene3D" id="3.30.450.40">
    <property type="match status" value="1"/>
</dbReference>
<dbReference type="RefSeq" id="WP_184214620.1">
    <property type="nucleotide sequence ID" value="NZ_JACHMD010000001.1"/>
</dbReference>
<dbReference type="Pfam" id="PF09339">
    <property type="entry name" value="HTH_IclR"/>
    <property type="match status" value="1"/>
</dbReference>
<reference evidence="7 8" key="1">
    <citation type="submission" date="2020-08" db="EMBL/GenBank/DDBJ databases">
        <title>Sequencing the genomes of 1000 actinobacteria strains.</title>
        <authorList>
            <person name="Klenk H.-P."/>
        </authorList>
    </citation>
    <scope>NUCLEOTIDE SEQUENCE [LARGE SCALE GENOMIC DNA]</scope>
    <source>
        <strain evidence="7 8">DSM 24947</strain>
    </source>
</reference>
<protein>
    <submittedName>
        <fullName evidence="7">DNA-binding IclR family transcriptional regulator</fullName>
    </submittedName>
</protein>
<evidence type="ECO:0000256" key="4">
    <source>
        <dbReference type="SAM" id="MobiDB-lite"/>
    </source>
</evidence>
<dbReference type="InterPro" id="IPR005471">
    <property type="entry name" value="Tscrpt_reg_IclR_N"/>
</dbReference>
<feature type="domain" description="IclR-ED" evidence="6">
    <location>
        <begin position="72"/>
        <end position="249"/>
    </location>
</feature>
<gene>
    <name evidence="7" type="ORF">BKA24_000400</name>
</gene>
<dbReference type="GO" id="GO:0045892">
    <property type="term" value="P:negative regulation of DNA-templated transcription"/>
    <property type="evidence" value="ECO:0007669"/>
    <property type="project" value="TreeGrafter"/>
</dbReference>
<dbReference type="Pfam" id="PF01614">
    <property type="entry name" value="IclR_C"/>
    <property type="match status" value="1"/>
</dbReference>
<dbReference type="GO" id="GO:0003700">
    <property type="term" value="F:DNA-binding transcription factor activity"/>
    <property type="evidence" value="ECO:0007669"/>
    <property type="project" value="TreeGrafter"/>
</dbReference>
<evidence type="ECO:0000256" key="1">
    <source>
        <dbReference type="ARBA" id="ARBA00023015"/>
    </source>
</evidence>
<name>A0A7W7FGT3_9MICO</name>
<dbReference type="SUPFAM" id="SSF46785">
    <property type="entry name" value="Winged helix' DNA-binding domain"/>
    <property type="match status" value="1"/>
</dbReference>
<evidence type="ECO:0000313" key="7">
    <source>
        <dbReference type="EMBL" id="MBB4665691.1"/>
    </source>
</evidence>
<comment type="caution">
    <text evidence="7">The sequence shown here is derived from an EMBL/GenBank/DDBJ whole genome shotgun (WGS) entry which is preliminary data.</text>
</comment>
<dbReference type="InterPro" id="IPR014757">
    <property type="entry name" value="Tscrpt_reg_IclR_C"/>
</dbReference>
<keyword evidence="8" id="KW-1185">Reference proteome</keyword>